<evidence type="ECO:0000313" key="1">
    <source>
        <dbReference type="EMBL" id="KAF7094378.1"/>
    </source>
</evidence>
<gene>
    <name evidence="1" type="ORF">CFC21_096690</name>
</gene>
<sequence>DTGSDLIWTQCACVHCFDQP</sequence>
<dbReference type="EMBL" id="CM022229">
    <property type="protein sequence ID" value="KAF7094378.1"/>
    <property type="molecule type" value="Genomic_DNA"/>
</dbReference>
<accession>A0A9R1MYT6</accession>
<reference evidence="1" key="2">
    <citation type="submission" date="2020-03" db="EMBL/GenBank/DDBJ databases">
        <title>The second near-complete assembly of the hexaploid bread wheat (Triticum aestivum) genome.</title>
        <authorList>
            <person name="Zimin A.V."/>
            <person name="Puiu D."/>
            <person name="Shumante A."/>
            <person name="Alonge M."/>
            <person name="Salzberg S.L."/>
        </authorList>
    </citation>
    <scope>NUCLEOTIDE SEQUENCE</scope>
    <source>
        <tissue evidence="1">Leaf</tissue>
    </source>
</reference>
<name>A0A9R1MYT6_WHEAT</name>
<feature type="non-terminal residue" evidence="1">
    <location>
        <position position="1"/>
    </location>
</feature>
<protein>
    <submittedName>
        <fullName evidence="1">Uncharacterized protein</fullName>
    </submittedName>
</protein>
<feature type="non-terminal residue" evidence="1">
    <location>
        <position position="20"/>
    </location>
</feature>
<proteinExistence type="predicted"/>
<dbReference type="AlphaFoldDB" id="A0A9R1MYT6"/>
<comment type="caution">
    <text evidence="1">The sequence shown here is derived from an EMBL/GenBank/DDBJ whole genome shotgun (WGS) entry which is preliminary data.</text>
</comment>
<reference evidence="1" key="1">
    <citation type="journal article" date="2017" name="Gigascience">
        <title>The first near-complete assembly of the hexaploid bread wheat genome, Triticum aestivum.</title>
        <authorList>
            <person name="Zimin A.V."/>
            <person name="Puiu D."/>
            <person name="Hall R."/>
            <person name="Kingan S."/>
            <person name="Clavijo B.J."/>
            <person name="Salzberg S.L."/>
        </authorList>
    </citation>
    <scope>NUCLEOTIDE SEQUENCE</scope>
    <source>
        <tissue evidence="1">Leaf</tissue>
    </source>
</reference>
<organism evidence="1">
    <name type="scientific">Triticum aestivum</name>
    <name type="common">Wheat</name>
    <dbReference type="NCBI Taxonomy" id="4565"/>
    <lineage>
        <taxon>Eukaryota</taxon>
        <taxon>Viridiplantae</taxon>
        <taxon>Streptophyta</taxon>
        <taxon>Embryophyta</taxon>
        <taxon>Tracheophyta</taxon>
        <taxon>Spermatophyta</taxon>
        <taxon>Magnoliopsida</taxon>
        <taxon>Liliopsida</taxon>
        <taxon>Poales</taxon>
        <taxon>Poaceae</taxon>
        <taxon>BOP clade</taxon>
        <taxon>Pooideae</taxon>
        <taxon>Triticodae</taxon>
        <taxon>Triticeae</taxon>
        <taxon>Triticinae</taxon>
        <taxon>Triticum</taxon>
    </lineage>
</organism>
<dbReference type="Proteomes" id="UP000815260">
    <property type="component" value="Chromosome 7A"/>
</dbReference>